<keyword evidence="4 6" id="KW-1133">Transmembrane helix</keyword>
<sequence>MRVSLEKRDTPLISGWSVVAMSVLAVLIGMVLGGVLFLPFEASPWEGYQSLIGNAFFSKRGFGYTLVTATPLMMVGFGTIVAWRCGFIFLGFEGCLLIGAMGGTMVGLGALEGGILSTSAPALVVTLALIWGATLGALWAGLVGELKTRFGGNEVLIALMMNFLAIYLVQYLVAGPWRVVGDMPQTERLPKDLWLPYILSGTRLHAGFLIALASGVAIWVVMAKSRVGFEMIASGLNPRSARYGGILVGIRQRQAALIAGGLAGLAGAITIYGVHHRLLDGLSDGTGFVGIVTALLGRMTVPGTAIASVLYGGLSVGGDAMQRQTGLPSSIVLIVQASIVLLLLATEVLRTHRIVLSGRRKV</sequence>
<dbReference type="AlphaFoldDB" id="A0A0P1GQZ9"/>
<feature type="transmembrane region" description="Helical" evidence="6">
    <location>
        <begin position="194"/>
        <end position="221"/>
    </location>
</feature>
<feature type="transmembrane region" description="Helical" evidence="6">
    <location>
        <begin position="155"/>
        <end position="174"/>
    </location>
</feature>
<keyword evidence="3 6" id="KW-0812">Transmembrane</keyword>
<feature type="transmembrane region" description="Helical" evidence="6">
    <location>
        <begin position="95"/>
        <end position="116"/>
    </location>
</feature>
<evidence type="ECO:0000256" key="5">
    <source>
        <dbReference type="ARBA" id="ARBA00023136"/>
    </source>
</evidence>
<dbReference type="EMBL" id="CYSD01000020">
    <property type="protein sequence ID" value="CUH77652.1"/>
    <property type="molecule type" value="Genomic_DNA"/>
</dbReference>
<dbReference type="InterPro" id="IPR001851">
    <property type="entry name" value="ABC_transp_permease"/>
</dbReference>
<name>A0A0P1GQZ9_9RHOB</name>
<reference evidence="7 8" key="1">
    <citation type="submission" date="2015-09" db="EMBL/GenBank/DDBJ databases">
        <authorList>
            <consortium name="Swine Surveillance"/>
        </authorList>
    </citation>
    <scope>NUCLEOTIDE SEQUENCE [LARGE SCALE GENOMIC DNA]</scope>
    <source>
        <strain evidence="7 8">CECT 7557</strain>
    </source>
</reference>
<feature type="transmembrane region" description="Helical" evidence="6">
    <location>
        <begin position="326"/>
        <end position="345"/>
    </location>
</feature>
<dbReference type="PANTHER" id="PTHR47089">
    <property type="entry name" value="ABC TRANSPORTER, PERMEASE PROTEIN"/>
    <property type="match status" value="1"/>
</dbReference>
<evidence type="ECO:0000256" key="4">
    <source>
        <dbReference type="ARBA" id="ARBA00022989"/>
    </source>
</evidence>
<comment type="subcellular location">
    <subcellularLocation>
        <location evidence="1">Cell membrane</location>
        <topology evidence="1">Multi-pass membrane protein</topology>
    </subcellularLocation>
</comment>
<evidence type="ECO:0000313" key="7">
    <source>
        <dbReference type="EMBL" id="CUH77652.1"/>
    </source>
</evidence>
<gene>
    <name evidence="7" type="ORF">TRM7557_01481</name>
</gene>
<dbReference type="STRING" id="928856.SAMN04488049_111142"/>
<dbReference type="PANTHER" id="PTHR47089:SF1">
    <property type="entry name" value="GUANOSINE ABC TRANSPORTER PERMEASE PROTEIN NUPP"/>
    <property type="match status" value="1"/>
</dbReference>
<dbReference type="GO" id="GO:0005886">
    <property type="term" value="C:plasma membrane"/>
    <property type="evidence" value="ECO:0007669"/>
    <property type="project" value="UniProtKB-SubCell"/>
</dbReference>
<evidence type="ECO:0000313" key="8">
    <source>
        <dbReference type="Proteomes" id="UP000052022"/>
    </source>
</evidence>
<evidence type="ECO:0000256" key="2">
    <source>
        <dbReference type="ARBA" id="ARBA00022475"/>
    </source>
</evidence>
<organism evidence="7 8">
    <name type="scientific">Tritonibacter multivorans</name>
    <dbReference type="NCBI Taxonomy" id="928856"/>
    <lineage>
        <taxon>Bacteria</taxon>
        <taxon>Pseudomonadati</taxon>
        <taxon>Pseudomonadota</taxon>
        <taxon>Alphaproteobacteria</taxon>
        <taxon>Rhodobacterales</taxon>
        <taxon>Paracoccaceae</taxon>
        <taxon>Tritonibacter</taxon>
    </lineage>
</organism>
<keyword evidence="2" id="KW-1003">Cell membrane</keyword>
<dbReference type="Pfam" id="PF02653">
    <property type="entry name" value="BPD_transp_2"/>
    <property type="match status" value="1"/>
</dbReference>
<protein>
    <submittedName>
        <fullName evidence="7">ABC-type uncharacterized transport system, permease component</fullName>
    </submittedName>
</protein>
<dbReference type="Proteomes" id="UP000052022">
    <property type="component" value="Unassembled WGS sequence"/>
</dbReference>
<feature type="transmembrane region" description="Helical" evidence="6">
    <location>
        <begin position="287"/>
        <end position="314"/>
    </location>
</feature>
<accession>A0A0P1GQZ9</accession>
<feature type="transmembrane region" description="Helical" evidence="6">
    <location>
        <begin position="122"/>
        <end position="143"/>
    </location>
</feature>
<dbReference type="GO" id="GO:0022857">
    <property type="term" value="F:transmembrane transporter activity"/>
    <property type="evidence" value="ECO:0007669"/>
    <property type="project" value="InterPro"/>
</dbReference>
<proteinExistence type="predicted"/>
<evidence type="ECO:0000256" key="6">
    <source>
        <dbReference type="SAM" id="Phobius"/>
    </source>
</evidence>
<keyword evidence="8" id="KW-1185">Reference proteome</keyword>
<dbReference type="RefSeq" id="WP_058289564.1">
    <property type="nucleotide sequence ID" value="NZ_CYSD01000020.1"/>
</dbReference>
<feature type="transmembrane region" description="Helical" evidence="6">
    <location>
        <begin position="12"/>
        <end position="38"/>
    </location>
</feature>
<feature type="transmembrane region" description="Helical" evidence="6">
    <location>
        <begin position="255"/>
        <end position="275"/>
    </location>
</feature>
<keyword evidence="5 6" id="KW-0472">Membrane</keyword>
<dbReference type="CDD" id="cd06580">
    <property type="entry name" value="TM_PBP1_transp_TpRbsC_like"/>
    <property type="match status" value="1"/>
</dbReference>
<evidence type="ECO:0000256" key="3">
    <source>
        <dbReference type="ARBA" id="ARBA00022692"/>
    </source>
</evidence>
<evidence type="ECO:0000256" key="1">
    <source>
        <dbReference type="ARBA" id="ARBA00004651"/>
    </source>
</evidence>
<feature type="transmembrane region" description="Helical" evidence="6">
    <location>
        <begin position="61"/>
        <end position="83"/>
    </location>
</feature>